<dbReference type="InterPro" id="IPR004515">
    <property type="entry name" value="Phosphoheptose_Isoase"/>
</dbReference>
<feature type="binding site" evidence="10">
    <location>
        <position position="173"/>
    </location>
    <ligand>
        <name>Zn(2+)</name>
        <dbReference type="ChEBI" id="CHEBI:29105"/>
    </ligand>
</feature>
<keyword evidence="5 10" id="KW-0963">Cytoplasm</keyword>
<feature type="binding site" evidence="10">
    <location>
        <begin position="122"/>
        <end position="124"/>
    </location>
    <ligand>
        <name>substrate</name>
    </ligand>
</feature>
<dbReference type="AlphaFoldDB" id="Q2S948"/>
<dbReference type="GO" id="GO:2001061">
    <property type="term" value="P:D-glycero-D-manno-heptose 7-phosphate biosynthetic process"/>
    <property type="evidence" value="ECO:0007669"/>
    <property type="project" value="UniProtKB-UniPathway"/>
</dbReference>
<dbReference type="GO" id="GO:0005737">
    <property type="term" value="C:cytoplasm"/>
    <property type="evidence" value="ECO:0007669"/>
    <property type="project" value="UniProtKB-SubCell"/>
</dbReference>
<dbReference type="Pfam" id="PF13580">
    <property type="entry name" value="SIS_2"/>
    <property type="match status" value="1"/>
</dbReference>
<comment type="subcellular location">
    <subcellularLocation>
        <location evidence="3 10">Cytoplasm</location>
    </subcellularLocation>
</comment>
<dbReference type="InterPro" id="IPR050099">
    <property type="entry name" value="SIS_GmhA/DiaA_subfam"/>
</dbReference>
<feature type="domain" description="SIS" evidence="11">
    <location>
        <begin position="39"/>
        <end position="197"/>
    </location>
</feature>
<comment type="function">
    <text evidence="2 10">Catalyzes the isomerization of sedoheptulose 7-phosphate in D-glycero-D-manno-heptose 7-phosphate.</text>
</comment>
<dbReference type="GO" id="GO:0005975">
    <property type="term" value="P:carbohydrate metabolic process"/>
    <property type="evidence" value="ECO:0007669"/>
    <property type="project" value="UniProtKB-UniRule"/>
</dbReference>
<reference evidence="12 13" key="1">
    <citation type="journal article" date="2005" name="Nucleic Acids Res.">
        <title>Genomic blueprint of Hahella chejuensis, a marine microbe producing an algicidal agent.</title>
        <authorList>
            <person name="Jeong H."/>
            <person name="Yim J.H."/>
            <person name="Lee C."/>
            <person name="Choi S.-H."/>
            <person name="Park Y.K."/>
            <person name="Yoon S.H."/>
            <person name="Hur C.-G."/>
            <person name="Kang H.-Y."/>
            <person name="Kim D."/>
            <person name="Lee H.H."/>
            <person name="Park K.H."/>
            <person name="Park S.-H."/>
            <person name="Park H.-S."/>
            <person name="Lee H.K."/>
            <person name="Oh T.K."/>
            <person name="Kim J.F."/>
        </authorList>
    </citation>
    <scope>NUCLEOTIDE SEQUENCE [LARGE SCALE GENOMIC DNA]</scope>
    <source>
        <strain evidence="12 13">KCTC 2396</strain>
    </source>
</reference>
<dbReference type="UniPathway" id="UPA00041">
    <property type="reaction ID" value="UER00436"/>
</dbReference>
<dbReference type="GO" id="GO:0008968">
    <property type="term" value="F:D-sedoheptulose 7-phosphate isomerase activity"/>
    <property type="evidence" value="ECO:0007669"/>
    <property type="project" value="UniProtKB-UniRule"/>
</dbReference>
<dbReference type="STRING" id="349521.HCH_06182"/>
<proteinExistence type="inferred from homology"/>
<evidence type="ECO:0000256" key="5">
    <source>
        <dbReference type="ARBA" id="ARBA00022490"/>
    </source>
</evidence>
<dbReference type="GO" id="GO:0097367">
    <property type="term" value="F:carbohydrate derivative binding"/>
    <property type="evidence" value="ECO:0007669"/>
    <property type="project" value="InterPro"/>
</dbReference>
<dbReference type="HAMAP" id="MF_00067">
    <property type="entry name" value="GmhA"/>
    <property type="match status" value="1"/>
</dbReference>
<dbReference type="Gene3D" id="3.40.50.10490">
    <property type="entry name" value="Glucose-6-phosphate isomerase like protein, domain 1"/>
    <property type="match status" value="1"/>
</dbReference>
<feature type="binding site" evidence="10">
    <location>
        <position position="63"/>
    </location>
    <ligand>
        <name>Zn(2+)</name>
        <dbReference type="ChEBI" id="CHEBI:29105"/>
    </ligand>
</feature>
<dbReference type="SUPFAM" id="SSF53697">
    <property type="entry name" value="SIS domain"/>
    <property type="match status" value="1"/>
</dbReference>
<evidence type="ECO:0000256" key="9">
    <source>
        <dbReference type="ARBA" id="ARBA00023277"/>
    </source>
</evidence>
<dbReference type="InterPro" id="IPR001347">
    <property type="entry name" value="SIS_dom"/>
</dbReference>
<comment type="catalytic activity">
    <reaction evidence="1 10">
        <text>2 D-sedoheptulose 7-phosphate = D-glycero-alpha-D-manno-heptose 7-phosphate + D-glycero-beta-D-manno-heptose 7-phosphate</text>
        <dbReference type="Rhea" id="RHEA:27489"/>
        <dbReference type="ChEBI" id="CHEBI:57483"/>
        <dbReference type="ChEBI" id="CHEBI:60203"/>
        <dbReference type="ChEBI" id="CHEBI:60204"/>
        <dbReference type="EC" id="5.3.1.28"/>
    </reaction>
</comment>
<dbReference type="EMBL" id="CP000155">
    <property type="protein sequence ID" value="ABC32826.1"/>
    <property type="molecule type" value="Genomic_DNA"/>
</dbReference>
<name>Q2S948_HAHCH</name>
<dbReference type="eggNOG" id="COG0279">
    <property type="taxonomic scope" value="Bacteria"/>
</dbReference>
<dbReference type="HOGENOM" id="CLU_080999_4_0_6"/>
<comment type="cofactor">
    <cofactor evidence="10">
        <name>Zn(2+)</name>
        <dbReference type="ChEBI" id="CHEBI:29105"/>
    </cofactor>
    <text evidence="10">Binds 1 zinc ion per subunit.</text>
</comment>
<comment type="similarity">
    <text evidence="4 10">Belongs to the SIS family. GmhA subfamily.</text>
</comment>
<feature type="binding site" evidence="10">
    <location>
        <position position="181"/>
    </location>
    <ligand>
        <name>Zn(2+)</name>
        <dbReference type="ChEBI" id="CHEBI:29105"/>
    </ligand>
</feature>
<keyword evidence="6 10" id="KW-0479">Metal-binding</keyword>
<dbReference type="PANTHER" id="PTHR30390">
    <property type="entry name" value="SEDOHEPTULOSE 7-PHOSPHATE ISOMERASE / DNAA INITIATOR-ASSOCIATING FACTOR FOR REPLICATION INITIATION"/>
    <property type="match status" value="1"/>
</dbReference>
<evidence type="ECO:0000259" key="11">
    <source>
        <dbReference type="PROSITE" id="PS51464"/>
    </source>
</evidence>
<evidence type="ECO:0000256" key="1">
    <source>
        <dbReference type="ARBA" id="ARBA00000348"/>
    </source>
</evidence>
<gene>
    <name evidence="10" type="primary">gmhA</name>
    <name evidence="12" type="synonym">gmhA3</name>
    <name evidence="12" type="ordered locus">HCH_06182</name>
</gene>
<dbReference type="CDD" id="cd05006">
    <property type="entry name" value="SIS_GmhA"/>
    <property type="match status" value="1"/>
</dbReference>
<feature type="binding site" evidence="10">
    <location>
        <position position="67"/>
    </location>
    <ligand>
        <name>substrate</name>
    </ligand>
</feature>
<keyword evidence="9 10" id="KW-0119">Carbohydrate metabolism</keyword>
<dbReference type="EC" id="5.3.1.28" evidence="10"/>
<dbReference type="RefSeq" id="WP_011399884.1">
    <property type="nucleotide sequence ID" value="NC_007645.1"/>
</dbReference>
<evidence type="ECO:0000256" key="3">
    <source>
        <dbReference type="ARBA" id="ARBA00004496"/>
    </source>
</evidence>
<dbReference type="InterPro" id="IPR035461">
    <property type="entry name" value="GmhA/DiaA"/>
</dbReference>
<evidence type="ECO:0000256" key="6">
    <source>
        <dbReference type="ARBA" id="ARBA00022723"/>
    </source>
</evidence>
<evidence type="ECO:0000256" key="4">
    <source>
        <dbReference type="ARBA" id="ARBA00009894"/>
    </source>
</evidence>
<keyword evidence="8 10" id="KW-0413">Isomerase</keyword>
<protein>
    <recommendedName>
        <fullName evidence="10">Phosphoheptose isomerase</fullName>
        <ecNumber evidence="10">5.3.1.28</ecNumber>
    </recommendedName>
    <alternativeName>
        <fullName evidence="10">Sedoheptulose 7-phosphate isomerase</fullName>
    </alternativeName>
</protein>
<organism evidence="12 13">
    <name type="scientific">Hahella chejuensis (strain KCTC 2396)</name>
    <dbReference type="NCBI Taxonomy" id="349521"/>
    <lineage>
        <taxon>Bacteria</taxon>
        <taxon>Pseudomonadati</taxon>
        <taxon>Pseudomonadota</taxon>
        <taxon>Gammaproteobacteria</taxon>
        <taxon>Oceanospirillales</taxon>
        <taxon>Hahellaceae</taxon>
        <taxon>Hahella</taxon>
    </lineage>
</organism>
<evidence type="ECO:0000313" key="13">
    <source>
        <dbReference type="Proteomes" id="UP000000238"/>
    </source>
</evidence>
<evidence type="ECO:0000313" key="12">
    <source>
        <dbReference type="EMBL" id="ABC32826.1"/>
    </source>
</evidence>
<keyword evidence="7 10" id="KW-0862">Zinc</keyword>
<evidence type="ECO:0000256" key="7">
    <source>
        <dbReference type="ARBA" id="ARBA00022833"/>
    </source>
</evidence>
<comment type="miscellaneous">
    <text evidence="10">The reaction produces a racemic mixture of D-glycero-alpha-D-manno-heptose 7-phosphate and D-glycero-beta-D-manno-heptose 7-phosphate.</text>
</comment>
<dbReference type="GO" id="GO:0008270">
    <property type="term" value="F:zinc ion binding"/>
    <property type="evidence" value="ECO:0007669"/>
    <property type="project" value="UniProtKB-UniRule"/>
</dbReference>
<evidence type="ECO:0000256" key="2">
    <source>
        <dbReference type="ARBA" id="ARBA00003172"/>
    </source>
</evidence>
<dbReference type="KEGG" id="hch:HCH_06182"/>
<sequence>MNIDMEYVKERIRDSIAVKQRVLADQALMEKVLRLGQVCVEVYKRGNKVILAGNGGSAADAQHIAAEFVSRFEFDRPGLPALAVTTDTSMLTAIGNDYGYERVFARQVEANAKPGDLFIGITTSGNSKNILVALESAKEMDLITAAFAGSGGKVQELAEHVINVPSTHTPRIQECHIMIGHIICGIVEDAIFGEAAA</sequence>
<dbReference type="PROSITE" id="PS51464">
    <property type="entry name" value="SIS"/>
    <property type="match status" value="1"/>
</dbReference>
<dbReference type="PANTHER" id="PTHR30390:SF6">
    <property type="entry name" value="DNAA INITIATOR-ASSOCIATING PROTEIN DIAA"/>
    <property type="match status" value="1"/>
</dbReference>
<feature type="binding site" evidence="10">
    <location>
        <begin position="96"/>
        <end position="97"/>
    </location>
    <ligand>
        <name>substrate</name>
    </ligand>
</feature>
<feature type="binding site" evidence="10">
    <location>
        <begin position="54"/>
        <end position="56"/>
    </location>
    <ligand>
        <name>substrate</name>
    </ligand>
</feature>
<dbReference type="InterPro" id="IPR046348">
    <property type="entry name" value="SIS_dom_sf"/>
</dbReference>
<accession>Q2S948</accession>
<feature type="binding site" evidence="10">
    <location>
        <position position="67"/>
    </location>
    <ligand>
        <name>Zn(2+)</name>
        <dbReference type="ChEBI" id="CHEBI:29105"/>
    </ligand>
</feature>
<feature type="binding site" evidence="10">
    <location>
        <position position="127"/>
    </location>
    <ligand>
        <name>substrate</name>
    </ligand>
</feature>
<comment type="subunit">
    <text evidence="10">Homotetramer.</text>
</comment>
<evidence type="ECO:0000256" key="8">
    <source>
        <dbReference type="ARBA" id="ARBA00023235"/>
    </source>
</evidence>
<evidence type="ECO:0000256" key="10">
    <source>
        <dbReference type="HAMAP-Rule" id="MF_00067"/>
    </source>
</evidence>
<comment type="pathway">
    <text evidence="10">Carbohydrate biosynthesis; D-glycero-D-manno-heptose 7-phosphate biosynthesis; D-glycero-alpha-D-manno-heptose 7-phosphate and D-glycero-beta-D-manno-heptose 7-phosphate from sedoheptulose 7-phosphate: step 1/1.</text>
</comment>
<feature type="binding site" evidence="10">
    <location>
        <position position="173"/>
    </location>
    <ligand>
        <name>substrate</name>
    </ligand>
</feature>
<dbReference type="OrthoDB" id="9810929at2"/>
<dbReference type="Proteomes" id="UP000000238">
    <property type="component" value="Chromosome"/>
</dbReference>
<keyword evidence="13" id="KW-1185">Reference proteome</keyword>